<dbReference type="InterPro" id="IPR003251">
    <property type="entry name" value="Rr_diiron-bd_dom"/>
</dbReference>
<dbReference type="CDD" id="cd00657">
    <property type="entry name" value="Ferritin_like"/>
    <property type="match status" value="1"/>
</dbReference>
<accession>A0A0C1Z826</accession>
<dbReference type="RefSeq" id="WP_052555134.1">
    <property type="nucleotide sequence ID" value="NZ_JMCC02000089.1"/>
</dbReference>
<dbReference type="SUPFAM" id="SSF47240">
    <property type="entry name" value="Ferritin-like"/>
    <property type="match status" value="1"/>
</dbReference>
<gene>
    <name evidence="2" type="ORF">DB30_07620</name>
</gene>
<organism evidence="2 3">
    <name type="scientific">Enhygromyxa salina</name>
    <dbReference type="NCBI Taxonomy" id="215803"/>
    <lineage>
        <taxon>Bacteria</taxon>
        <taxon>Pseudomonadati</taxon>
        <taxon>Myxococcota</taxon>
        <taxon>Polyangia</taxon>
        <taxon>Nannocystales</taxon>
        <taxon>Nannocystaceae</taxon>
        <taxon>Enhygromyxa</taxon>
    </lineage>
</organism>
<dbReference type="EMBL" id="JMCC02000089">
    <property type="protein sequence ID" value="KIG13774.1"/>
    <property type="molecule type" value="Genomic_DNA"/>
</dbReference>
<name>A0A0C1Z826_9BACT</name>
<proteinExistence type="predicted"/>
<dbReference type="Proteomes" id="UP000031599">
    <property type="component" value="Unassembled WGS sequence"/>
</dbReference>
<evidence type="ECO:0000259" key="1">
    <source>
        <dbReference type="Pfam" id="PF02915"/>
    </source>
</evidence>
<dbReference type="InterPro" id="IPR009078">
    <property type="entry name" value="Ferritin-like_SF"/>
</dbReference>
<comment type="caution">
    <text evidence="2">The sequence shown here is derived from an EMBL/GenBank/DDBJ whole genome shotgun (WGS) entry which is preliminary data.</text>
</comment>
<evidence type="ECO:0000313" key="2">
    <source>
        <dbReference type="EMBL" id="KIG13774.1"/>
    </source>
</evidence>
<evidence type="ECO:0000313" key="3">
    <source>
        <dbReference type="Proteomes" id="UP000031599"/>
    </source>
</evidence>
<dbReference type="Gene3D" id="1.20.1260.10">
    <property type="match status" value="1"/>
</dbReference>
<dbReference type="GO" id="GO:0046872">
    <property type="term" value="F:metal ion binding"/>
    <property type="evidence" value="ECO:0007669"/>
    <property type="project" value="InterPro"/>
</dbReference>
<dbReference type="AlphaFoldDB" id="A0A0C1Z826"/>
<dbReference type="InterPro" id="IPR012347">
    <property type="entry name" value="Ferritin-like"/>
</dbReference>
<protein>
    <recommendedName>
        <fullName evidence="1">Rubrerythrin diiron-binding domain-containing protein</fullName>
    </recommendedName>
</protein>
<dbReference type="GO" id="GO:0016491">
    <property type="term" value="F:oxidoreductase activity"/>
    <property type="evidence" value="ECO:0007669"/>
    <property type="project" value="InterPro"/>
</dbReference>
<dbReference type="Pfam" id="PF02915">
    <property type="entry name" value="Rubrerythrin"/>
    <property type="match status" value="1"/>
</dbReference>
<sequence length="176" mass="19565">MKQTSESWWQATKTDDHKLVAWLYKQYRGEIGAGQRIRALRDRYALATGLPARTLTKIAAQEDRHAQWIAGLLQARGHAPEVKPAKERYWRAALESLHDLETGCAIGAHAERMRLERIEVIANDPEAPADVRAVFARILPEERFHERAFRSLASEAALAATAGAHALGRAALGLTP</sequence>
<feature type="domain" description="Rubrerythrin diiron-binding" evidence="1">
    <location>
        <begin position="26"/>
        <end position="152"/>
    </location>
</feature>
<reference evidence="2 3" key="1">
    <citation type="submission" date="2014-12" db="EMBL/GenBank/DDBJ databases">
        <title>Genome assembly of Enhygromyxa salina DSM 15201.</title>
        <authorList>
            <person name="Sharma G."/>
            <person name="Subramanian S."/>
        </authorList>
    </citation>
    <scope>NUCLEOTIDE SEQUENCE [LARGE SCALE GENOMIC DNA]</scope>
    <source>
        <strain evidence="2 3">DSM 15201</strain>
    </source>
</reference>